<protein>
    <submittedName>
        <fullName evidence="1">Uncharacterized protein</fullName>
    </submittedName>
</protein>
<accession>A0ABT1AQM2</accession>
<sequence length="57" mass="6477">MIEIDIPEHTFAMVELLAQAENMTPAALLDWMVIEYRTADERALIAESALNMKGNKR</sequence>
<dbReference type="EMBL" id="JAMXHT010000008">
    <property type="protein sequence ID" value="MCO5400745.1"/>
    <property type="molecule type" value="Genomic_DNA"/>
</dbReference>
<comment type="caution">
    <text evidence="1">The sequence shown here is derived from an EMBL/GenBank/DDBJ whole genome shotgun (WGS) entry which is preliminary data.</text>
</comment>
<reference evidence="1" key="1">
    <citation type="submission" date="2022-06" db="EMBL/GenBank/DDBJ databases">
        <authorList>
            <person name="Lu C.-H."/>
        </authorList>
    </citation>
    <scope>NUCLEOTIDE SEQUENCE</scope>
    <source>
        <strain evidence="1">21MJYT02-11</strain>
    </source>
</reference>
<dbReference type="RefSeq" id="WP_252683442.1">
    <property type="nucleotide sequence ID" value="NZ_JAMXHT010000008.1"/>
</dbReference>
<proteinExistence type="predicted"/>
<name>A0ABT1AQM2_9RALS</name>
<evidence type="ECO:0000313" key="2">
    <source>
        <dbReference type="Proteomes" id="UP001162811"/>
    </source>
</evidence>
<keyword evidence="2" id="KW-1185">Reference proteome</keyword>
<evidence type="ECO:0000313" key="1">
    <source>
        <dbReference type="EMBL" id="MCO5400745.1"/>
    </source>
</evidence>
<dbReference type="Proteomes" id="UP001162811">
    <property type="component" value="Unassembled WGS sequence"/>
</dbReference>
<reference evidence="1" key="2">
    <citation type="journal article" date="2023" name="Front. Microbiol.">
        <title>Ralstonia chuxiongensis sp. nov., Ralstonia mojiangensis sp. nov., and Ralstonia soli sp. nov., isolated from tobacco fields, are three novel species in the family Burkholderiaceae.</title>
        <authorList>
            <person name="Lu C.H."/>
            <person name="Zhang Y.Y."/>
            <person name="Jiang N."/>
            <person name="Chen W."/>
            <person name="Shao X."/>
            <person name="Zhao Z.M."/>
            <person name="Lu W.L."/>
            <person name="Hu X."/>
            <person name="Xi Y.X."/>
            <person name="Zou S.Y."/>
            <person name="Wei Q.J."/>
            <person name="Lin Z.L."/>
            <person name="Gong L."/>
            <person name="Gai X.T."/>
            <person name="Zhang L.Q."/>
            <person name="Li J.Y."/>
            <person name="Jin Y."/>
            <person name="Xia Z.Y."/>
        </authorList>
    </citation>
    <scope>NUCLEOTIDE SEQUENCE</scope>
    <source>
        <strain evidence="1">21MJYT02-11</strain>
    </source>
</reference>
<organism evidence="1 2">
    <name type="scientific">Ralstonia soli</name>
    <dbReference type="NCBI Taxonomy" id="2953896"/>
    <lineage>
        <taxon>Bacteria</taxon>
        <taxon>Pseudomonadati</taxon>
        <taxon>Pseudomonadota</taxon>
        <taxon>Betaproteobacteria</taxon>
        <taxon>Burkholderiales</taxon>
        <taxon>Burkholderiaceae</taxon>
        <taxon>Ralstonia</taxon>
    </lineage>
</organism>
<gene>
    <name evidence="1" type="ORF">NG900_21305</name>
</gene>